<dbReference type="InterPro" id="IPR008640">
    <property type="entry name" value="Adhesin_Head_dom"/>
</dbReference>
<feature type="region of interest" description="Disordered" evidence="11">
    <location>
        <begin position="199"/>
        <end position="229"/>
    </location>
</feature>
<evidence type="ECO:0000256" key="9">
    <source>
        <dbReference type="ARBA" id="ARBA00023136"/>
    </source>
</evidence>
<comment type="caution">
    <text evidence="17">The sequence shown here is derived from an EMBL/GenBank/DDBJ whole genome shotgun (WGS) entry which is preliminary data.</text>
</comment>
<keyword evidence="9 12" id="KW-0472">Membrane</keyword>
<feature type="domain" description="Trimeric autotransporter adhesin YadA-like head" evidence="14">
    <location>
        <begin position="712"/>
        <end position="738"/>
    </location>
</feature>
<feature type="domain" description="Trimeric autotransporter adhesin YadA-like head" evidence="14">
    <location>
        <begin position="1404"/>
        <end position="1430"/>
    </location>
</feature>
<feature type="domain" description="Trimeric autotransporter adhesin YadA-like head" evidence="14">
    <location>
        <begin position="1566"/>
        <end position="1588"/>
    </location>
</feature>
<dbReference type="SUPFAM" id="SSF54523">
    <property type="entry name" value="Pili subunits"/>
    <property type="match status" value="1"/>
</dbReference>
<feature type="domain" description="Trimeric autotransporter adhesin YadA-like stalk" evidence="15">
    <location>
        <begin position="1725"/>
        <end position="1759"/>
    </location>
</feature>
<feature type="domain" description="Trimeric autotransporter adhesin YadA-like head" evidence="14">
    <location>
        <begin position="913"/>
        <end position="938"/>
    </location>
</feature>
<evidence type="ECO:0000256" key="1">
    <source>
        <dbReference type="ARBA" id="ARBA00004241"/>
    </source>
</evidence>
<feature type="domain" description="Trimeric autotransporter adhesin YadA-like head" evidence="14">
    <location>
        <begin position="888"/>
        <end position="911"/>
    </location>
</feature>
<organism evidence="17 18">
    <name type="scientific">Megasphaera massiliensis</name>
    <dbReference type="NCBI Taxonomy" id="1232428"/>
    <lineage>
        <taxon>Bacteria</taxon>
        <taxon>Bacillati</taxon>
        <taxon>Bacillota</taxon>
        <taxon>Negativicutes</taxon>
        <taxon>Veillonellales</taxon>
        <taxon>Veillonellaceae</taxon>
        <taxon>Megasphaera</taxon>
    </lineage>
</organism>
<dbReference type="Gene3D" id="3.30.1300.30">
    <property type="entry name" value="GSPII I/J protein-like"/>
    <property type="match status" value="1"/>
</dbReference>
<feature type="domain" description="Trimeric autotransporter adhesin YadA-like stalk" evidence="15">
    <location>
        <begin position="663"/>
        <end position="702"/>
    </location>
</feature>
<feature type="domain" description="Trimeric autotransporter adhesin YadA-like head" evidence="14">
    <location>
        <begin position="469"/>
        <end position="494"/>
    </location>
</feature>
<feature type="domain" description="Trimeric autotransporter adhesin YadA-like head" evidence="14">
    <location>
        <begin position="281"/>
        <end position="307"/>
    </location>
</feature>
<dbReference type="InterPro" id="IPR008635">
    <property type="entry name" value="Coiled_stalk_dom"/>
</dbReference>
<protein>
    <submittedName>
        <fullName evidence="17">YadA-like family protein</fullName>
    </submittedName>
</protein>
<feature type="domain" description="ESPR" evidence="16">
    <location>
        <begin position="1"/>
        <end position="40"/>
    </location>
</feature>
<dbReference type="Proteomes" id="UP001206692">
    <property type="component" value="Unassembled WGS sequence"/>
</dbReference>
<feature type="domain" description="Trimeric autotransporter adhesin YadA-like head" evidence="14">
    <location>
        <begin position="83"/>
        <end position="103"/>
    </location>
</feature>
<feature type="domain" description="Trimeric autotransporter adhesin YadA-like stalk" evidence="15">
    <location>
        <begin position="388"/>
        <end position="423"/>
    </location>
</feature>
<dbReference type="EMBL" id="JANGEW010000006">
    <property type="protein sequence ID" value="MCQ5342325.1"/>
    <property type="molecule type" value="Genomic_DNA"/>
</dbReference>
<feature type="domain" description="Trimeric autotransporter adhesin YadA-like head" evidence="14">
    <location>
        <begin position="256"/>
        <end position="279"/>
    </location>
</feature>
<keyword evidence="18" id="KW-1185">Reference proteome</keyword>
<feature type="domain" description="Trimeric autotransporter adhesin YadA-like head" evidence="14">
    <location>
        <begin position="1159"/>
        <end position="1180"/>
    </location>
</feature>
<evidence type="ECO:0000259" key="13">
    <source>
        <dbReference type="Pfam" id="PF03895"/>
    </source>
</evidence>
<proteinExistence type="inferred from homology"/>
<evidence type="ECO:0000256" key="11">
    <source>
        <dbReference type="SAM" id="MobiDB-lite"/>
    </source>
</evidence>
<dbReference type="InterPro" id="IPR011049">
    <property type="entry name" value="Serralysin-like_metalloprot_C"/>
</dbReference>
<dbReference type="Pfam" id="PF05658">
    <property type="entry name" value="YadA_head"/>
    <property type="match status" value="24"/>
</dbReference>
<keyword evidence="7" id="KW-0732">Signal</keyword>
<feature type="region of interest" description="Disordered" evidence="11">
    <location>
        <begin position="2212"/>
        <end position="2237"/>
    </location>
</feature>
<keyword evidence="6 12" id="KW-0812">Transmembrane</keyword>
<dbReference type="Gene3D" id="6.10.250.2040">
    <property type="match status" value="1"/>
</dbReference>
<evidence type="ECO:0000256" key="4">
    <source>
        <dbReference type="ARBA" id="ARBA00022448"/>
    </source>
</evidence>
<feature type="domain" description="Trimeric autotransporter adhesin YadA-like head" evidence="14">
    <location>
        <begin position="794"/>
        <end position="820"/>
    </location>
</feature>
<evidence type="ECO:0000256" key="2">
    <source>
        <dbReference type="ARBA" id="ARBA00004442"/>
    </source>
</evidence>
<feature type="domain" description="Trimeric autotransporter adhesin YadA-like head" evidence="14">
    <location>
        <begin position="320"/>
        <end position="342"/>
    </location>
</feature>
<evidence type="ECO:0000259" key="16">
    <source>
        <dbReference type="Pfam" id="PF13018"/>
    </source>
</evidence>
<feature type="domain" description="Trimeric autotransporter adhesin YadA-like head" evidence="14">
    <location>
        <begin position="941"/>
        <end position="967"/>
    </location>
</feature>
<sequence>MNRIYKVIWSKVRHCYVVVSELVGTDRKSVTTRSRISKTMVVSLTVMALCAGMTSGVMAADTATGTGSGVAYGKGSKAPNAASVAVGNSANASGDFSIALGLQAESSGYLSIAQGYAAQASGLQSVAIGLQSQATNEASVALGRSVQATGLASIGIGLSGVAAGNDSIVMGREATATTTAVNGIALGIGSYIGAEVTPGGQPSVGVPDNSLDVTDDDTSSGKPNQDHMNSIALGNTAKAYGYQNTSLGAGAETYDTNSLAVGVAAHARGNYASAIGKQASAYGLESTALGHWARAYGDNTIAIGSYSITNTLDGTDSVNNAIAIGQKARVASNNSIALGQNSLAYIPTGVATKAYLTDEAFSADNGIVSVGNTEYKIGDDAVAENRRRITNVAGGADSYDAVNVAQLKAVNDKVDDNKISFFSVKPSGSLVTSNADNEGATGIHAMAIGIDASASGTEGIAIGKAAVSTGATSIAIGKKSSAVGSTSIAMGHNASTAGANAISIGNYTEGAGTAVALGHYAKATASQGVALGASAKAEKDSSVAIGYFAKATDGATNGVSIGRSASVTKSNGVALGYISVADRGGSITGYNPMTQTAPSTNNAAIAQAWGFADEYNALNTQLSDTSLTTEQKNAIRSQINKLISPYKSGYGAVSVGTTESTRQIINVAAGTEDSDAVNVAQLKALSTKMDNDKIQYFSVKSTITGNQDNSGATGTDTIAIGPNAKARYTGGIAIGKDASAAAGSMAALAIGYETSATGVASTALGVRAKATGSSVTAVGFDSVIKTASSGSGRTGDYSVALGVSSLVDGGKSAIAIGNNAYAIDTTQATVVGTGAMVSALPQNSGDKIVITDGSQGTKTITKDDDGEYAVESTKDTADALKSRNGEAYGATALGSRATAHNLGAVAVGLYSTAIGDTSVAIGNNSMTLKDSAVALGSGTIASAEDALSLGSYANASKDTAVALGAYAKTDREAGELFGYVPGVTGDALTQFQTDNADSVTWNSNRGAVSVGVKGKETRQITNLAAGTEDTDAVNVAQLKAVNTKVDANKISFFSVNPEGFVVNSNEDNKGATGSHAMAIGIDASATGLFDTAIGKGALAGAGDAIAIGSNSKSTGSMATAIGERSEATASSAVALGSAANASQNYAIAIGGAAKAKDYQTVAIGAYANALLENSIALGYLATAADNAYEGVAIGRSANVTLANGVALGSYSVTDRDGNYLGYDPTVGGDFVFTSEMQAALDAANAAIYERNQNPTPENDQKALDAMKQYRVLVAPWISGTSALSIGNNEEGLTRQITNVAAGSTDTDAVNVAQLKAAKVEVLAGKNISSIDKDTSEGYTRYTVNAKDTITDSAALNGDTITFTRNDGTTYTVSGIASTSALDTNKTRYFSVNSTEAANRNNDGATGAGALAAGVNAKATKTADTAIGNGASASGGWSIAAGAGSNASGTVAVAMGYGATAAANQAVAIGYAAKVTRNDSVAIGRETEANEANTVAIGLQTKANGNQSIALGYGALTESTANNGVAMGVNAYIGPKRTTDPEQGVPGNSTSIVDDDTVIAPEKAQMNSVAIGNAAKAFGYQNTALGAGAEAHDTNSLAVGIMAIGKGNYATALGKQAYANGKEATALGHWARAYGDNAIAIGSYAITNTLDGTGTVSNGVAIGQKARAASDNSVALGQNSLAYIPDSVKTEAYLTNEAFTAANGVVSVGNTEYTIGDDTVAANRRRITNVAGGADDYDAVNVAQLKALSTKLTQDATDSKLSSGKNITINTTTDDNGVKTNTIDLNDTITLNSTDAPGQQVTVDGKTSSITAGTGDNQVIVNGGNATITAGTEENQVTVDGSKGQVVVGGSNGIVVGKQADTATDKDGNVINPDKTGNYITGLENTTWNPAENGIVENRAATEGQLRDAVNSISTEIGDINTDIEAIQNAKRDFISDTGTKIEVGNAETLSIKGGADADSLTGNNIGVVNDGTKGFRVKLSSKLSNLDSVSTKTLTASDSITVGSGDTTTVISGDTVTTGSVTTGNTTMNNDGLTIKDGPSITADGIDAGGKTISNVGEAKNPTDAINKSTFDNTVANIGSGMNQLGNQINKLDNRVDRVGAGAAALAALHPLEYDPNTRWEVSAGIGNYRGANAVAVGAFYRPNYDTMISIGSSYGGGENMVNAGVTWRIGEGTTKAYPSKDAMAQEIDSLRSVVDDQNNKLAAQNSELAAQNTKIESQSEQLAAQTDELKAQRQQLDEQSKQIEQLMQAIAELKK</sequence>
<dbReference type="InterPro" id="IPR005594">
    <property type="entry name" value="YadA_C"/>
</dbReference>
<evidence type="ECO:0000259" key="14">
    <source>
        <dbReference type="Pfam" id="PF05658"/>
    </source>
</evidence>
<dbReference type="InterPro" id="IPR024973">
    <property type="entry name" value="ESPR"/>
</dbReference>
<reference evidence="17 18" key="1">
    <citation type="submission" date="2022-06" db="EMBL/GenBank/DDBJ databases">
        <title>Isolation of gut microbiota from human fecal samples.</title>
        <authorList>
            <person name="Pamer E.G."/>
            <person name="Barat B."/>
            <person name="Waligurski E."/>
            <person name="Medina S."/>
            <person name="Paddock L."/>
            <person name="Mostad J."/>
        </authorList>
    </citation>
    <scope>NUCLEOTIDE SEQUENCE [LARGE SCALE GENOMIC DNA]</scope>
    <source>
        <strain evidence="17 18">DFI.1.1</strain>
    </source>
</reference>
<evidence type="ECO:0000256" key="12">
    <source>
        <dbReference type="SAM" id="Phobius"/>
    </source>
</evidence>
<dbReference type="Gene3D" id="2.150.10.10">
    <property type="entry name" value="Serralysin-like metalloprotease, C-terminal"/>
    <property type="match status" value="9"/>
</dbReference>
<evidence type="ECO:0000313" key="18">
    <source>
        <dbReference type="Proteomes" id="UP001206692"/>
    </source>
</evidence>
<dbReference type="CDD" id="cd12820">
    <property type="entry name" value="LbR_YadA-like"/>
    <property type="match status" value="6"/>
</dbReference>
<keyword evidence="12" id="KW-1133">Transmembrane helix</keyword>
<feature type="domain" description="Trimeric autotransporter adhesin YadA-like head" evidence="14">
    <location>
        <begin position="1462"/>
        <end position="1484"/>
    </location>
</feature>
<keyword evidence="4" id="KW-0813">Transport</keyword>
<evidence type="ECO:0000256" key="7">
    <source>
        <dbReference type="ARBA" id="ARBA00022729"/>
    </source>
</evidence>
<feature type="compositionally biased region" description="Polar residues" evidence="11">
    <location>
        <begin position="2212"/>
        <end position="2225"/>
    </location>
</feature>
<evidence type="ECO:0000256" key="10">
    <source>
        <dbReference type="ARBA" id="ARBA00023237"/>
    </source>
</evidence>
<evidence type="ECO:0000256" key="5">
    <source>
        <dbReference type="ARBA" id="ARBA00022452"/>
    </source>
</evidence>
<dbReference type="SUPFAM" id="SSF101967">
    <property type="entry name" value="Adhesin YadA, collagen-binding domain"/>
    <property type="match status" value="9"/>
</dbReference>
<accession>A0ABT1SRH4</accession>
<feature type="domain" description="Trimeric autotransporter adhesin YadA-like head" evidence="14">
    <location>
        <begin position="1490"/>
        <end position="1514"/>
    </location>
</feature>
<feature type="domain" description="Trimeric autotransporter adhesin YadA-like head" evidence="14">
    <location>
        <begin position="440"/>
        <end position="464"/>
    </location>
</feature>
<feature type="domain" description="Trimeric autotransporter adhesin YadA-like stalk" evidence="15">
    <location>
        <begin position="1295"/>
        <end position="1326"/>
    </location>
</feature>
<feature type="domain" description="Trimeric autotransporter adhesin YadA-like head" evidence="14">
    <location>
        <begin position="523"/>
        <end position="549"/>
    </location>
</feature>
<dbReference type="Pfam" id="PF03895">
    <property type="entry name" value="YadA_anchor"/>
    <property type="match status" value="1"/>
</dbReference>
<evidence type="ECO:0000313" key="17">
    <source>
        <dbReference type="EMBL" id="MCQ5342325.1"/>
    </source>
</evidence>
<feature type="domain" description="Trimeric autotransporter adhesin YadA-like stalk" evidence="15">
    <location>
        <begin position="1019"/>
        <end position="1056"/>
    </location>
</feature>
<feature type="domain" description="Trimeric autotransporter adhesin YadA-like head" evidence="14">
    <location>
        <begin position="1190"/>
        <end position="1211"/>
    </location>
</feature>
<gene>
    <name evidence="17" type="ORF">NE675_04650</name>
</gene>
<dbReference type="InterPro" id="IPR045584">
    <property type="entry name" value="Pilin-like"/>
</dbReference>
<feature type="domain" description="Trimeric autotransporter adhesin YadA-like C-terminal membrane anchor" evidence="13">
    <location>
        <begin position="2114"/>
        <end position="2168"/>
    </location>
</feature>
<name>A0ABT1SRH4_9FIRM</name>
<comment type="similarity">
    <text evidence="3">Belongs to the autotransporter-2 (AT-2) (TC 1.B.40) family.</text>
</comment>
<keyword evidence="10" id="KW-0998">Cell outer membrane</keyword>
<comment type="subcellular location">
    <subcellularLocation>
        <location evidence="2">Cell outer membrane</location>
    </subcellularLocation>
    <subcellularLocation>
        <location evidence="1">Cell surface</location>
    </subcellularLocation>
</comment>
<dbReference type="Pfam" id="PF05662">
    <property type="entry name" value="YadA_stalk"/>
    <property type="match status" value="5"/>
</dbReference>
<feature type="domain" description="Trimeric autotransporter adhesin YadA-like head" evidence="14">
    <location>
        <begin position="1127"/>
        <end position="1151"/>
    </location>
</feature>
<feature type="domain" description="Trimeric autotransporter adhesin YadA-like head" evidence="14">
    <location>
        <begin position="107"/>
        <end position="131"/>
    </location>
</feature>
<feature type="domain" description="Trimeric autotransporter adhesin YadA-like head" evidence="14">
    <location>
        <begin position="1657"/>
        <end position="1679"/>
    </location>
</feature>
<keyword evidence="5" id="KW-1134">Transmembrane beta strand</keyword>
<feature type="compositionally biased region" description="Basic and acidic residues" evidence="11">
    <location>
        <begin position="2228"/>
        <end position="2237"/>
    </location>
</feature>
<feature type="domain" description="Trimeric autotransporter adhesin YadA-like head" evidence="14">
    <location>
        <begin position="1618"/>
        <end position="1644"/>
    </location>
</feature>
<evidence type="ECO:0000256" key="8">
    <source>
        <dbReference type="ARBA" id="ARBA00022927"/>
    </source>
</evidence>
<dbReference type="RefSeq" id="WP_154254653.1">
    <property type="nucleotide sequence ID" value="NZ_JAJCIO010000025.1"/>
</dbReference>
<keyword evidence="8" id="KW-0653">Protein transport</keyword>
<feature type="domain" description="Trimeric autotransporter adhesin YadA-like head" evidence="14">
    <location>
        <begin position="756"/>
        <end position="782"/>
    </location>
</feature>
<dbReference type="Pfam" id="PF13018">
    <property type="entry name" value="ESPR"/>
    <property type="match status" value="1"/>
</dbReference>
<feature type="transmembrane region" description="Helical" evidence="12">
    <location>
        <begin position="41"/>
        <end position="60"/>
    </location>
</feature>
<evidence type="ECO:0000256" key="6">
    <source>
        <dbReference type="ARBA" id="ARBA00022692"/>
    </source>
</evidence>
<dbReference type="Gene3D" id="2.20.70.140">
    <property type="match status" value="1"/>
</dbReference>
<feature type="domain" description="Trimeric autotransporter adhesin YadA-like head" evidence="14">
    <location>
        <begin position="1071"/>
        <end position="1097"/>
    </location>
</feature>
<evidence type="ECO:0000256" key="3">
    <source>
        <dbReference type="ARBA" id="ARBA00005848"/>
    </source>
</evidence>
<evidence type="ECO:0000259" key="15">
    <source>
        <dbReference type="Pfam" id="PF05662"/>
    </source>
</evidence>